<feature type="transmembrane region" description="Helical" evidence="6">
    <location>
        <begin position="96"/>
        <end position="117"/>
    </location>
</feature>
<reference evidence="8 9" key="1">
    <citation type="submission" date="2020-08" db="EMBL/GenBank/DDBJ databases">
        <title>Genomic Encyclopedia of Type Strains, Phase IV (KMG-IV): sequencing the most valuable type-strain genomes for metagenomic binning, comparative biology and taxonomic classification.</title>
        <authorList>
            <person name="Goeker M."/>
        </authorList>
    </citation>
    <scope>NUCLEOTIDE SEQUENCE [LARGE SCALE GENOMIC DNA]</scope>
    <source>
        <strain evidence="8 9">DSM 23447</strain>
    </source>
</reference>
<evidence type="ECO:0000256" key="6">
    <source>
        <dbReference type="SAM" id="Phobius"/>
    </source>
</evidence>
<feature type="domain" description="Prepilin type IV endopeptidase peptidase" evidence="7">
    <location>
        <begin position="9"/>
        <end position="112"/>
    </location>
</feature>
<evidence type="ECO:0000256" key="1">
    <source>
        <dbReference type="ARBA" id="ARBA00004651"/>
    </source>
</evidence>
<sequence>MFQFLALFFFPLAMAFAASSDLLTMRISNKLVLLLVAGFVTMALAVELPLQQFAMHVLCAFLVLVVAFGMFAMRWIGGGDAKLAAATTLWLGFGLTLPYLVHAALLGGVLTLAVLMLRRLPLDTVFVGRPWLGWLNRLHDPKQGVPYGVALAAAGLLTYSNTAIFERLTA</sequence>
<evidence type="ECO:0000259" key="7">
    <source>
        <dbReference type="Pfam" id="PF01478"/>
    </source>
</evidence>
<protein>
    <submittedName>
        <fullName evidence="8">Prepilin peptidase CpaA</fullName>
        <ecNumber evidence="8">3.4.23.43</ecNumber>
    </submittedName>
</protein>
<keyword evidence="8" id="KW-0378">Hydrolase</keyword>
<evidence type="ECO:0000256" key="2">
    <source>
        <dbReference type="ARBA" id="ARBA00022475"/>
    </source>
</evidence>
<comment type="subcellular location">
    <subcellularLocation>
        <location evidence="1">Cell membrane</location>
        <topology evidence="1">Multi-pass membrane protein</topology>
    </subcellularLocation>
</comment>
<dbReference type="InterPro" id="IPR000045">
    <property type="entry name" value="Prepilin_IV_endopep_pep"/>
</dbReference>
<dbReference type="EC" id="3.4.23.43" evidence="8"/>
<name>A0A7W6IQL5_9HYPH</name>
<evidence type="ECO:0000256" key="5">
    <source>
        <dbReference type="ARBA" id="ARBA00023136"/>
    </source>
</evidence>
<dbReference type="InterPro" id="IPR052218">
    <property type="entry name" value="Preflagellin_Peptidase"/>
</dbReference>
<keyword evidence="9" id="KW-1185">Reference proteome</keyword>
<dbReference type="GO" id="GO:0005886">
    <property type="term" value="C:plasma membrane"/>
    <property type="evidence" value="ECO:0007669"/>
    <property type="project" value="UniProtKB-SubCell"/>
</dbReference>
<dbReference type="AlphaFoldDB" id="A0A7W6IQL5"/>
<feature type="transmembrane region" description="Helical" evidence="6">
    <location>
        <begin position="27"/>
        <end position="46"/>
    </location>
</feature>
<comment type="caution">
    <text evidence="8">The sequence shown here is derived from an EMBL/GenBank/DDBJ whole genome shotgun (WGS) entry which is preliminary data.</text>
</comment>
<dbReference type="Gene3D" id="1.20.120.1220">
    <property type="match status" value="1"/>
</dbReference>
<keyword evidence="5 6" id="KW-0472">Membrane</keyword>
<evidence type="ECO:0000256" key="4">
    <source>
        <dbReference type="ARBA" id="ARBA00022989"/>
    </source>
</evidence>
<evidence type="ECO:0000313" key="8">
    <source>
        <dbReference type="EMBL" id="MBB4053869.1"/>
    </source>
</evidence>
<accession>A0A7W6IQL5</accession>
<organism evidence="8 9">
    <name type="scientific">Devosia subaequoris</name>
    <dbReference type="NCBI Taxonomy" id="395930"/>
    <lineage>
        <taxon>Bacteria</taxon>
        <taxon>Pseudomonadati</taxon>
        <taxon>Pseudomonadota</taxon>
        <taxon>Alphaproteobacteria</taxon>
        <taxon>Hyphomicrobiales</taxon>
        <taxon>Devosiaceae</taxon>
        <taxon>Devosia</taxon>
    </lineage>
</organism>
<dbReference type="Pfam" id="PF01478">
    <property type="entry name" value="Peptidase_A24"/>
    <property type="match status" value="1"/>
</dbReference>
<dbReference type="EMBL" id="JACIEW010000012">
    <property type="protein sequence ID" value="MBB4053869.1"/>
    <property type="molecule type" value="Genomic_DNA"/>
</dbReference>
<keyword evidence="4 6" id="KW-1133">Transmembrane helix</keyword>
<evidence type="ECO:0000313" key="9">
    <source>
        <dbReference type="Proteomes" id="UP000547011"/>
    </source>
</evidence>
<gene>
    <name evidence="8" type="ORF">GGR20_003537</name>
</gene>
<dbReference type="PANTHER" id="PTHR36506:SF1">
    <property type="entry name" value="PREFLAGELLIN PEPTIDASE"/>
    <property type="match status" value="1"/>
</dbReference>
<dbReference type="RefSeq" id="WP_253560382.1">
    <property type="nucleotide sequence ID" value="NZ_JACIEW010000012.1"/>
</dbReference>
<evidence type="ECO:0000256" key="3">
    <source>
        <dbReference type="ARBA" id="ARBA00022692"/>
    </source>
</evidence>
<dbReference type="GO" id="GO:0004190">
    <property type="term" value="F:aspartic-type endopeptidase activity"/>
    <property type="evidence" value="ECO:0007669"/>
    <property type="project" value="UniProtKB-EC"/>
</dbReference>
<dbReference type="Proteomes" id="UP000547011">
    <property type="component" value="Unassembled WGS sequence"/>
</dbReference>
<feature type="transmembrane region" description="Helical" evidence="6">
    <location>
        <begin position="53"/>
        <end position="76"/>
    </location>
</feature>
<proteinExistence type="predicted"/>
<dbReference type="PANTHER" id="PTHR36506">
    <property type="entry name" value="PREFLAGELLIN PEPTIDASE"/>
    <property type="match status" value="1"/>
</dbReference>
<keyword evidence="2" id="KW-1003">Cell membrane</keyword>
<keyword evidence="3 6" id="KW-0812">Transmembrane</keyword>